<feature type="transmembrane region" description="Helical" evidence="1">
    <location>
        <begin position="93"/>
        <end position="108"/>
    </location>
</feature>
<comment type="caution">
    <text evidence="2">The sequence shown here is derived from an EMBL/GenBank/DDBJ whole genome shotgun (WGS) entry which is preliminary data.</text>
</comment>
<dbReference type="Proteomes" id="UP000295735">
    <property type="component" value="Unassembled WGS sequence"/>
</dbReference>
<dbReference type="EMBL" id="SCWC02000001">
    <property type="protein sequence ID" value="KAA1042573.1"/>
    <property type="molecule type" value="Genomic_DNA"/>
</dbReference>
<feature type="transmembrane region" description="Helical" evidence="1">
    <location>
        <begin position="43"/>
        <end position="62"/>
    </location>
</feature>
<keyword evidence="1" id="KW-0812">Transmembrane</keyword>
<feature type="transmembrane region" description="Helical" evidence="1">
    <location>
        <begin position="173"/>
        <end position="190"/>
    </location>
</feature>
<evidence type="ECO:0000256" key="1">
    <source>
        <dbReference type="SAM" id="Phobius"/>
    </source>
</evidence>
<evidence type="ECO:0000313" key="2">
    <source>
        <dbReference type="EMBL" id="KAA1042573.1"/>
    </source>
</evidence>
<organism evidence="2 3">
    <name type="scientific">Macrococcus equipercicus</name>
    <dbReference type="NCBI Taxonomy" id="69967"/>
    <lineage>
        <taxon>Bacteria</taxon>
        <taxon>Bacillati</taxon>
        <taxon>Bacillota</taxon>
        <taxon>Bacilli</taxon>
        <taxon>Bacillales</taxon>
        <taxon>Staphylococcaceae</taxon>
        <taxon>Macrococcus</taxon>
    </lineage>
</organism>
<keyword evidence="3" id="KW-1185">Reference proteome</keyword>
<evidence type="ECO:0008006" key="4">
    <source>
        <dbReference type="Google" id="ProtNLM"/>
    </source>
</evidence>
<sequence length="323" mass="35856">MKYNLFIILATMLVIVEESINFSHPIRVTLPLSYFSDDQQQEFMLIIFLVLGTGYALLALLLSRAVRSWSYTQCAFILAAGMIDKVFINPHSMILFLGVAILVAKWVMAGSYPEYLLGIVLLGAGIIVGLPLLILSLFNETFLNVALFQHLIQLYQSNDYMAYVQENVLTSPLRELAVTAFIILPFLLLGDHTARFVSHYKWGTVLGASMMLALGTIIKVLSRFTESAAAFDLIVLLGGACQALGLFMAAALVIKYYRIDWLVLAVVLITAELLMLLVFTGIGFGDYKVMLLDTILLRSMIIGLLTAVILIIFSYFRKSAVNT</sequence>
<proteinExistence type="predicted"/>
<reference evidence="2 3" key="1">
    <citation type="submission" date="2019-09" db="EMBL/GenBank/DDBJ databases">
        <authorList>
            <person name="Mazhar S."/>
            <person name="Altermann E."/>
            <person name="Hill C."/>
            <person name="Mcauliffe O."/>
        </authorList>
    </citation>
    <scope>NUCLEOTIDE SEQUENCE [LARGE SCALE GENOMIC DNA]</scope>
    <source>
        <strain evidence="2 3">ATCC 51831</strain>
    </source>
</reference>
<feature type="transmembrane region" description="Helical" evidence="1">
    <location>
        <begin position="295"/>
        <end position="316"/>
    </location>
</feature>
<feature type="transmembrane region" description="Helical" evidence="1">
    <location>
        <begin position="115"/>
        <end position="138"/>
    </location>
</feature>
<feature type="transmembrane region" description="Helical" evidence="1">
    <location>
        <begin position="202"/>
        <end position="221"/>
    </location>
</feature>
<accession>A0ABQ6RBE7</accession>
<keyword evidence="1" id="KW-0472">Membrane</keyword>
<dbReference type="RefSeq" id="WP_149458124.1">
    <property type="nucleotide sequence ID" value="NZ_SCWC02000001.1"/>
</dbReference>
<protein>
    <recommendedName>
        <fullName evidence="4">DUF2955 domain-containing protein</fullName>
    </recommendedName>
</protein>
<evidence type="ECO:0000313" key="3">
    <source>
        <dbReference type="Proteomes" id="UP000295735"/>
    </source>
</evidence>
<keyword evidence="1" id="KW-1133">Transmembrane helix</keyword>
<feature type="transmembrane region" description="Helical" evidence="1">
    <location>
        <begin position="233"/>
        <end position="254"/>
    </location>
</feature>
<gene>
    <name evidence="2" type="ORF">ERX35_001440</name>
</gene>
<name>A0ABQ6RBE7_9STAP</name>
<feature type="transmembrane region" description="Helical" evidence="1">
    <location>
        <begin position="261"/>
        <end position="283"/>
    </location>
</feature>